<name>A0A1G9NY74_9BACI</name>
<dbReference type="Pfam" id="PF01740">
    <property type="entry name" value="STAS"/>
    <property type="match status" value="1"/>
</dbReference>
<keyword evidence="5" id="KW-1185">Reference proteome</keyword>
<dbReference type="InterPro" id="IPR002645">
    <property type="entry name" value="STAS_dom"/>
</dbReference>
<dbReference type="InterPro" id="IPR051932">
    <property type="entry name" value="Bact_StressResp_Reg"/>
</dbReference>
<dbReference type="PROSITE" id="PS50801">
    <property type="entry name" value="STAS"/>
    <property type="match status" value="1"/>
</dbReference>
<evidence type="ECO:0000259" key="2">
    <source>
        <dbReference type="PROSITE" id="PS50113"/>
    </source>
</evidence>
<proteinExistence type="predicted"/>
<evidence type="ECO:0000313" key="5">
    <source>
        <dbReference type="Proteomes" id="UP000182347"/>
    </source>
</evidence>
<dbReference type="PROSITE" id="PS50112">
    <property type="entry name" value="PAS"/>
    <property type="match status" value="1"/>
</dbReference>
<evidence type="ECO:0000259" key="1">
    <source>
        <dbReference type="PROSITE" id="PS50112"/>
    </source>
</evidence>
<dbReference type="OrthoDB" id="2702602at2"/>
<dbReference type="InterPro" id="IPR013767">
    <property type="entry name" value="PAS_fold"/>
</dbReference>
<feature type="domain" description="PAC" evidence="2">
    <location>
        <begin position="90"/>
        <end position="140"/>
    </location>
</feature>
<evidence type="ECO:0000313" key="4">
    <source>
        <dbReference type="EMBL" id="SDL91321.1"/>
    </source>
</evidence>
<dbReference type="GO" id="GO:0006355">
    <property type="term" value="P:regulation of DNA-templated transcription"/>
    <property type="evidence" value="ECO:0007669"/>
    <property type="project" value="InterPro"/>
</dbReference>
<dbReference type="NCBIfam" id="TIGR00229">
    <property type="entry name" value="sensory_box"/>
    <property type="match status" value="1"/>
</dbReference>
<dbReference type="PROSITE" id="PS50113">
    <property type="entry name" value="PAC"/>
    <property type="match status" value="1"/>
</dbReference>
<dbReference type="Pfam" id="PF00989">
    <property type="entry name" value="PAS"/>
    <property type="match status" value="1"/>
</dbReference>
<feature type="domain" description="STAS" evidence="3">
    <location>
        <begin position="149"/>
        <end position="259"/>
    </location>
</feature>
<dbReference type="RefSeq" id="WP_083334711.1">
    <property type="nucleotide sequence ID" value="NZ_FNHF01000001.1"/>
</dbReference>
<dbReference type="SUPFAM" id="SSF55785">
    <property type="entry name" value="PYP-like sensor domain (PAS domain)"/>
    <property type="match status" value="1"/>
</dbReference>
<dbReference type="SMART" id="SM00086">
    <property type="entry name" value="PAC"/>
    <property type="match status" value="1"/>
</dbReference>
<dbReference type="SUPFAM" id="SSF52091">
    <property type="entry name" value="SpoIIaa-like"/>
    <property type="match status" value="1"/>
</dbReference>
<reference evidence="5" key="1">
    <citation type="submission" date="2016-10" db="EMBL/GenBank/DDBJ databases">
        <authorList>
            <person name="Varghese N."/>
            <person name="Submissions S."/>
        </authorList>
    </citation>
    <scope>NUCLEOTIDE SEQUENCE [LARGE SCALE GENOMIC DNA]</scope>
    <source>
        <strain evidence="5">CGMCC 1.6199</strain>
    </source>
</reference>
<dbReference type="InterPro" id="IPR001610">
    <property type="entry name" value="PAC"/>
</dbReference>
<dbReference type="InterPro" id="IPR035965">
    <property type="entry name" value="PAS-like_dom_sf"/>
</dbReference>
<dbReference type="STRING" id="482461.SAMN05216244_1199"/>
<dbReference type="Proteomes" id="UP000182347">
    <property type="component" value="Unassembled WGS sequence"/>
</dbReference>
<dbReference type="PANTHER" id="PTHR33745:SF8">
    <property type="entry name" value="BLUE-LIGHT PHOTORECEPTOR"/>
    <property type="match status" value="1"/>
</dbReference>
<sequence length="263" mass="29279">MKGCVVIGRFNEGSLDHHDIFKQMVERLTESIIIHIDGEIVYINQSGAELLGGTTQDFIGKELLSFIQEDYHQTVQDHIHQIVVNDASVSTSEQVIKRKDGSTVEVEVNCNPLQMENQRAVQSVIRDITERKKTEKSLDNALKEINALASPVVPILNGIAVLPLIGSIETERAQQFLDHIPATVAEQNIEWLILDFSGIINLDTYVADYLFKINETIRLLGIETIITGMRPDLAQVATQLGIKFSIKSFGSVRQALNFIGVRG</sequence>
<dbReference type="PANTHER" id="PTHR33745">
    <property type="entry name" value="RSBT ANTAGONIST PROTEIN RSBS-RELATED"/>
    <property type="match status" value="1"/>
</dbReference>
<dbReference type="SMART" id="SM00091">
    <property type="entry name" value="PAS"/>
    <property type="match status" value="1"/>
</dbReference>
<dbReference type="Gene3D" id="3.30.450.20">
    <property type="entry name" value="PAS domain"/>
    <property type="match status" value="1"/>
</dbReference>
<organism evidence="4 5">
    <name type="scientific">Sediminibacillus halophilus</name>
    <dbReference type="NCBI Taxonomy" id="482461"/>
    <lineage>
        <taxon>Bacteria</taxon>
        <taxon>Bacillati</taxon>
        <taxon>Bacillota</taxon>
        <taxon>Bacilli</taxon>
        <taxon>Bacillales</taxon>
        <taxon>Bacillaceae</taxon>
        <taxon>Sediminibacillus</taxon>
    </lineage>
</organism>
<gene>
    <name evidence="4" type="ORF">SAMN05216244_1199</name>
</gene>
<dbReference type="CDD" id="cd00130">
    <property type="entry name" value="PAS"/>
    <property type="match status" value="1"/>
</dbReference>
<feature type="domain" description="PAS" evidence="1">
    <location>
        <begin position="32"/>
        <end position="86"/>
    </location>
</feature>
<protein>
    <submittedName>
        <fullName evidence="4">PAS domain S-box-containing protein</fullName>
    </submittedName>
</protein>
<dbReference type="InterPro" id="IPR036513">
    <property type="entry name" value="STAS_dom_sf"/>
</dbReference>
<dbReference type="InterPro" id="IPR000700">
    <property type="entry name" value="PAS-assoc_C"/>
</dbReference>
<dbReference type="Gene3D" id="3.30.750.24">
    <property type="entry name" value="STAS domain"/>
    <property type="match status" value="1"/>
</dbReference>
<accession>A0A1G9NY74</accession>
<dbReference type="CDD" id="cd07041">
    <property type="entry name" value="STAS_RsbR_RsbS_like"/>
    <property type="match status" value="1"/>
</dbReference>
<dbReference type="InterPro" id="IPR000014">
    <property type="entry name" value="PAS"/>
</dbReference>
<evidence type="ECO:0000259" key="3">
    <source>
        <dbReference type="PROSITE" id="PS50801"/>
    </source>
</evidence>
<dbReference type="EMBL" id="FNHF01000001">
    <property type="protein sequence ID" value="SDL91321.1"/>
    <property type="molecule type" value="Genomic_DNA"/>
</dbReference>
<dbReference type="AlphaFoldDB" id="A0A1G9NY74"/>